<sequence>MDLLPTCERVITSVILDIAVITSWNECRRNMASVTMIRLKN</sequence>
<reference evidence="1 2" key="1">
    <citation type="submission" date="2015-03" db="EMBL/GenBank/DDBJ databases">
        <authorList>
            <consortium name="Pathogen Informatics"/>
            <person name="Murphy D."/>
        </authorList>
    </citation>
    <scope>NUCLEOTIDE SEQUENCE [LARGE SCALE GENOMIC DNA]</scope>
    <source>
        <strain evidence="1 2">IP05342</strain>
    </source>
</reference>
<protein>
    <submittedName>
        <fullName evidence="1">Uncharacterized protein</fullName>
    </submittedName>
</protein>
<accession>A0ABM9RXK8</accession>
<gene>
    <name evidence="1" type="ORF">ERS137959_01372</name>
</gene>
<dbReference type="Proteomes" id="UP000041601">
    <property type="component" value="Unassembled WGS sequence"/>
</dbReference>
<evidence type="ECO:0000313" key="2">
    <source>
        <dbReference type="Proteomes" id="UP000041601"/>
    </source>
</evidence>
<name>A0ABM9RXK8_YEREN</name>
<keyword evidence="2" id="KW-1185">Reference proteome</keyword>
<organism evidence="1 2">
    <name type="scientific">Yersinia enterocolitica</name>
    <dbReference type="NCBI Taxonomy" id="630"/>
    <lineage>
        <taxon>Bacteria</taxon>
        <taxon>Pseudomonadati</taxon>
        <taxon>Pseudomonadota</taxon>
        <taxon>Gammaproteobacteria</taxon>
        <taxon>Enterobacterales</taxon>
        <taxon>Yersiniaceae</taxon>
        <taxon>Yersinia</taxon>
    </lineage>
</organism>
<comment type="caution">
    <text evidence="1">The sequence shown here is derived from an EMBL/GenBank/DDBJ whole genome shotgun (WGS) entry which is preliminary data.</text>
</comment>
<proteinExistence type="predicted"/>
<dbReference type="EMBL" id="CPXJ01000013">
    <property type="protein sequence ID" value="CND51297.1"/>
    <property type="molecule type" value="Genomic_DNA"/>
</dbReference>
<evidence type="ECO:0000313" key="1">
    <source>
        <dbReference type="EMBL" id="CND51297.1"/>
    </source>
</evidence>